<dbReference type="GO" id="GO:0006598">
    <property type="term" value="P:polyamine catabolic process"/>
    <property type="evidence" value="ECO:0007669"/>
    <property type="project" value="UniProtKB-ARBA"/>
</dbReference>
<evidence type="ECO:0000259" key="7">
    <source>
        <dbReference type="Pfam" id="PF01593"/>
    </source>
</evidence>
<dbReference type="OrthoDB" id="5046242at2759"/>
<evidence type="ECO:0000256" key="3">
    <source>
        <dbReference type="ARBA" id="ARBA00005995"/>
    </source>
</evidence>
<comment type="pathway">
    <text evidence="2">Amine and polyamine degradation; spermine degradation.</text>
</comment>
<feature type="binding site" evidence="5">
    <location>
        <position position="293"/>
    </location>
    <ligand>
        <name>FAD</name>
        <dbReference type="ChEBI" id="CHEBI:57692"/>
    </ligand>
</feature>
<evidence type="ECO:0000256" key="6">
    <source>
        <dbReference type="SAM" id="SignalP"/>
    </source>
</evidence>
<evidence type="ECO:0000256" key="4">
    <source>
        <dbReference type="ARBA" id="ARBA00023002"/>
    </source>
</evidence>
<dbReference type="AlphaFoldDB" id="A0A8S1JEC9"/>
<evidence type="ECO:0000313" key="8">
    <source>
        <dbReference type="EMBL" id="CAD7702105.1"/>
    </source>
</evidence>
<dbReference type="PRINTS" id="PR00757">
    <property type="entry name" value="AMINEOXDASEF"/>
</dbReference>
<dbReference type="SUPFAM" id="SSF54373">
    <property type="entry name" value="FAD-linked reductases, C-terminal domain"/>
    <property type="match status" value="1"/>
</dbReference>
<proteinExistence type="inferred from homology"/>
<dbReference type="PANTHER" id="PTHR10742">
    <property type="entry name" value="FLAVIN MONOAMINE OXIDASE"/>
    <property type="match status" value="1"/>
</dbReference>
<dbReference type="InterPro" id="IPR050281">
    <property type="entry name" value="Flavin_monoamine_oxidase"/>
</dbReference>
<dbReference type="InterPro" id="IPR001613">
    <property type="entry name" value="Flavin_amine_oxidase"/>
</dbReference>
<feature type="chain" id="PRO_5035775544" description="Amine oxidase domain-containing protein" evidence="6">
    <location>
        <begin position="39"/>
        <end position="535"/>
    </location>
</feature>
<evidence type="ECO:0000256" key="1">
    <source>
        <dbReference type="ARBA" id="ARBA00001974"/>
    </source>
</evidence>
<comment type="caution">
    <text evidence="8">The sequence shown here is derived from an EMBL/GenBank/DDBJ whole genome shotgun (WGS) entry which is preliminary data.</text>
</comment>
<sequence length="535" mass="58027">MDSGHASSVRACPLSPARLHRLALLCSALIVLLREAAALEVPACPARLDADVLVLGAGIAGISAGKALHENGVEDFLIIEGTDRVGGRIRNQEFGGIRVEVGANWIHAVDPTGDAPKVNPIWELREKCGLEVAINDWEDSVVYDGDGNEIDDDAFRYEDFETAFNRVVEMSKDLGAQGKGEVTGELILSGVNVTSLVGPRGDVNLKDAFAAAGWTAETPEDVFVEYAELDDCSGERPDKLGLKHFKSSVEVFEAFGEEDAFVTDQRGHAQVVRCLAEDFLVDGDDRLRLSAPVRAMRYRDECVCVDIVPEGGKAGNETVCGRYAIATFSSGVLQDSAFSESPFVEMSPPLPDWKRDALSLTNMTVYLKIFARFSAAFWDDVEFIGRAATPPNAAMDWASFLPMSLSSGKFAPIPANTPIIIANVAGDLARRLARQTVEENTEEMMAVLRGIYGPDIPPPEEVFIPDLHNSPFFRGSWTNYLEGASQETVELLRVPLGALHFAGGYTSVKYLEFTQGAHLEGLRVGQAVATKILTK</sequence>
<dbReference type="Gene3D" id="3.90.660.10">
    <property type="match status" value="1"/>
</dbReference>
<feature type="domain" description="Amine oxidase" evidence="7">
    <location>
        <begin position="59"/>
        <end position="528"/>
    </location>
</feature>
<evidence type="ECO:0000313" key="9">
    <source>
        <dbReference type="Proteomes" id="UP000708148"/>
    </source>
</evidence>
<protein>
    <recommendedName>
        <fullName evidence="7">Amine oxidase domain-containing protein</fullName>
    </recommendedName>
</protein>
<name>A0A8S1JEC9_9CHLO</name>
<dbReference type="GO" id="GO:0046592">
    <property type="term" value="F:polyamine oxidase activity"/>
    <property type="evidence" value="ECO:0007669"/>
    <property type="project" value="UniProtKB-ARBA"/>
</dbReference>
<reference evidence="8" key="1">
    <citation type="submission" date="2020-12" db="EMBL/GenBank/DDBJ databases">
        <authorList>
            <person name="Iha C."/>
        </authorList>
    </citation>
    <scope>NUCLEOTIDE SEQUENCE</scope>
</reference>
<keyword evidence="4" id="KW-0560">Oxidoreductase</keyword>
<organism evidence="8 9">
    <name type="scientific">Ostreobium quekettii</name>
    <dbReference type="NCBI Taxonomy" id="121088"/>
    <lineage>
        <taxon>Eukaryota</taxon>
        <taxon>Viridiplantae</taxon>
        <taxon>Chlorophyta</taxon>
        <taxon>core chlorophytes</taxon>
        <taxon>Ulvophyceae</taxon>
        <taxon>TCBD clade</taxon>
        <taxon>Bryopsidales</taxon>
        <taxon>Ostreobineae</taxon>
        <taxon>Ostreobiaceae</taxon>
        <taxon>Ostreobium</taxon>
    </lineage>
</organism>
<dbReference type="EMBL" id="CAJHUC010001710">
    <property type="protein sequence ID" value="CAD7702105.1"/>
    <property type="molecule type" value="Genomic_DNA"/>
</dbReference>
<dbReference type="SUPFAM" id="SSF51905">
    <property type="entry name" value="FAD/NAD(P)-binding domain"/>
    <property type="match status" value="1"/>
</dbReference>
<dbReference type="InterPro" id="IPR002937">
    <property type="entry name" value="Amino_oxidase"/>
</dbReference>
<dbReference type="InterPro" id="IPR036188">
    <property type="entry name" value="FAD/NAD-bd_sf"/>
</dbReference>
<evidence type="ECO:0000256" key="5">
    <source>
        <dbReference type="PIRSR" id="PIRSR601613-1"/>
    </source>
</evidence>
<dbReference type="Proteomes" id="UP000708148">
    <property type="component" value="Unassembled WGS sequence"/>
</dbReference>
<feature type="signal peptide" evidence="6">
    <location>
        <begin position="1"/>
        <end position="38"/>
    </location>
</feature>
<dbReference type="PANTHER" id="PTHR10742:SF313">
    <property type="entry name" value="AMINE OXIDASE"/>
    <property type="match status" value="1"/>
</dbReference>
<comment type="similarity">
    <text evidence="3">Belongs to the flavin monoamine oxidase family.</text>
</comment>
<keyword evidence="9" id="KW-1185">Reference proteome</keyword>
<comment type="cofactor">
    <cofactor evidence="1">
        <name>FAD</name>
        <dbReference type="ChEBI" id="CHEBI:57692"/>
    </cofactor>
</comment>
<dbReference type="Gene3D" id="3.50.50.60">
    <property type="entry name" value="FAD/NAD(P)-binding domain"/>
    <property type="match status" value="1"/>
</dbReference>
<dbReference type="Pfam" id="PF01593">
    <property type="entry name" value="Amino_oxidase"/>
    <property type="match status" value="1"/>
</dbReference>
<evidence type="ECO:0000256" key="2">
    <source>
        <dbReference type="ARBA" id="ARBA00004723"/>
    </source>
</evidence>
<keyword evidence="6" id="KW-0732">Signal</keyword>
<accession>A0A8S1JEC9</accession>
<gene>
    <name evidence="8" type="ORF">OSTQU699_LOCUS7462</name>
</gene>